<evidence type="ECO:0000256" key="5">
    <source>
        <dbReference type="ARBA" id="ARBA00022989"/>
    </source>
</evidence>
<feature type="transmembrane region" description="Helical" evidence="7">
    <location>
        <begin position="213"/>
        <end position="232"/>
    </location>
</feature>
<organism evidence="9 10">
    <name type="scientific">Jaapia argillacea MUCL 33604</name>
    <dbReference type="NCBI Taxonomy" id="933084"/>
    <lineage>
        <taxon>Eukaryota</taxon>
        <taxon>Fungi</taxon>
        <taxon>Dikarya</taxon>
        <taxon>Basidiomycota</taxon>
        <taxon>Agaricomycotina</taxon>
        <taxon>Agaricomycetes</taxon>
        <taxon>Agaricomycetidae</taxon>
        <taxon>Jaapiales</taxon>
        <taxon>Jaapiaceae</taxon>
        <taxon>Jaapia</taxon>
    </lineage>
</organism>
<evidence type="ECO:0000313" key="9">
    <source>
        <dbReference type="EMBL" id="KDQ50766.1"/>
    </source>
</evidence>
<evidence type="ECO:0000256" key="1">
    <source>
        <dbReference type="ARBA" id="ARBA00004141"/>
    </source>
</evidence>
<keyword evidence="4" id="KW-0378">Hydrolase</keyword>
<dbReference type="EMBL" id="KL197756">
    <property type="protein sequence ID" value="KDQ50766.1"/>
    <property type="molecule type" value="Genomic_DNA"/>
</dbReference>
<keyword evidence="10" id="KW-1185">Reference proteome</keyword>
<dbReference type="InterPro" id="IPR035952">
    <property type="entry name" value="Rhomboid-like_sf"/>
</dbReference>
<evidence type="ECO:0000256" key="6">
    <source>
        <dbReference type="ARBA" id="ARBA00023136"/>
    </source>
</evidence>
<keyword evidence="6 7" id="KW-0472">Membrane</keyword>
<comment type="subcellular location">
    <subcellularLocation>
        <location evidence="1">Membrane</location>
        <topology evidence="1">Multi-pass membrane protein</topology>
    </subcellularLocation>
</comment>
<feature type="transmembrane region" description="Helical" evidence="7">
    <location>
        <begin position="182"/>
        <end position="206"/>
    </location>
</feature>
<dbReference type="InParanoid" id="A0A067PJY4"/>
<keyword evidence="5 7" id="KW-1133">Transmembrane helix</keyword>
<evidence type="ECO:0000256" key="7">
    <source>
        <dbReference type="SAM" id="Phobius"/>
    </source>
</evidence>
<evidence type="ECO:0000313" key="10">
    <source>
        <dbReference type="Proteomes" id="UP000027265"/>
    </source>
</evidence>
<sequence length="251" mass="27672">MLLKDTPPELQELISLCHYLPLIHFTIVLAFMIPHSHRRLLHYPFSGISHTLFTSMFSHKRILHMLVNYAGMGVFALPAVHYLVVEQRKGKTDLRQSTSVYHLLAFYISAGLFSGLASHVVTTHIFYPRFLSRLKELSGSSTSVLPKPSISDLEKVMRSLFGATGAVYGCATLATLNHPDHPVGMAVGGAVLAEVVGLGIGGLLGWSRFNHPAHLGGVAFGTLYYLYGPQWWDHLRLAMTYFTDIGAVGLI</sequence>
<feature type="domain" description="Peptidase S54 rhomboid" evidence="8">
    <location>
        <begin position="51"/>
        <end position="226"/>
    </location>
</feature>
<reference evidence="10" key="1">
    <citation type="journal article" date="2014" name="Proc. Natl. Acad. Sci. U.S.A.">
        <title>Extensive sampling of basidiomycete genomes demonstrates inadequacy of the white-rot/brown-rot paradigm for wood decay fungi.</title>
        <authorList>
            <person name="Riley R."/>
            <person name="Salamov A.A."/>
            <person name="Brown D.W."/>
            <person name="Nagy L.G."/>
            <person name="Floudas D."/>
            <person name="Held B.W."/>
            <person name="Levasseur A."/>
            <person name="Lombard V."/>
            <person name="Morin E."/>
            <person name="Otillar R."/>
            <person name="Lindquist E.A."/>
            <person name="Sun H."/>
            <person name="LaButti K.M."/>
            <person name="Schmutz J."/>
            <person name="Jabbour D."/>
            <person name="Luo H."/>
            <person name="Baker S.E."/>
            <person name="Pisabarro A.G."/>
            <person name="Walton J.D."/>
            <person name="Blanchette R.A."/>
            <person name="Henrissat B."/>
            <person name="Martin F."/>
            <person name="Cullen D."/>
            <person name="Hibbett D.S."/>
            <person name="Grigoriev I.V."/>
        </authorList>
    </citation>
    <scope>NUCLEOTIDE SEQUENCE [LARGE SCALE GENOMIC DNA]</scope>
    <source>
        <strain evidence="10">MUCL 33604</strain>
    </source>
</reference>
<gene>
    <name evidence="9" type="ORF">JAAARDRAFT_185979</name>
</gene>
<dbReference type="GO" id="GO:0016020">
    <property type="term" value="C:membrane"/>
    <property type="evidence" value="ECO:0007669"/>
    <property type="project" value="UniProtKB-SubCell"/>
</dbReference>
<comment type="similarity">
    <text evidence="2">Belongs to the peptidase S54 family.</text>
</comment>
<name>A0A067PJY4_9AGAM</name>
<dbReference type="GO" id="GO:0004252">
    <property type="term" value="F:serine-type endopeptidase activity"/>
    <property type="evidence" value="ECO:0007669"/>
    <property type="project" value="InterPro"/>
</dbReference>
<feature type="transmembrane region" description="Helical" evidence="7">
    <location>
        <begin position="13"/>
        <end position="33"/>
    </location>
</feature>
<dbReference type="InterPro" id="IPR050925">
    <property type="entry name" value="Rhomboid_protease_S54"/>
</dbReference>
<dbReference type="Pfam" id="PF01694">
    <property type="entry name" value="Rhomboid"/>
    <property type="match status" value="1"/>
</dbReference>
<accession>A0A067PJY4</accession>
<dbReference type="FunCoup" id="A0A067PJY4">
    <property type="interactions" value="335"/>
</dbReference>
<dbReference type="PANTHER" id="PTHR43731">
    <property type="entry name" value="RHOMBOID PROTEASE"/>
    <property type="match status" value="1"/>
</dbReference>
<dbReference type="PANTHER" id="PTHR43731:SF14">
    <property type="entry name" value="PRESENILIN-ASSOCIATED RHOMBOID-LIKE PROTEIN, MITOCHONDRIAL"/>
    <property type="match status" value="1"/>
</dbReference>
<evidence type="ECO:0000259" key="8">
    <source>
        <dbReference type="Pfam" id="PF01694"/>
    </source>
</evidence>
<dbReference type="OrthoDB" id="10260614at2759"/>
<evidence type="ECO:0000256" key="3">
    <source>
        <dbReference type="ARBA" id="ARBA00022692"/>
    </source>
</evidence>
<dbReference type="InterPro" id="IPR022764">
    <property type="entry name" value="Peptidase_S54_rhomboid_dom"/>
</dbReference>
<dbReference type="STRING" id="933084.A0A067PJY4"/>
<proteinExistence type="inferred from homology"/>
<dbReference type="SUPFAM" id="SSF144091">
    <property type="entry name" value="Rhomboid-like"/>
    <property type="match status" value="1"/>
</dbReference>
<keyword evidence="3 7" id="KW-0812">Transmembrane</keyword>
<dbReference type="AlphaFoldDB" id="A0A067PJY4"/>
<evidence type="ECO:0000256" key="4">
    <source>
        <dbReference type="ARBA" id="ARBA00022801"/>
    </source>
</evidence>
<dbReference type="GO" id="GO:0006465">
    <property type="term" value="P:signal peptide processing"/>
    <property type="evidence" value="ECO:0007669"/>
    <property type="project" value="TreeGrafter"/>
</dbReference>
<dbReference type="Proteomes" id="UP000027265">
    <property type="component" value="Unassembled WGS sequence"/>
</dbReference>
<feature type="transmembrane region" description="Helical" evidence="7">
    <location>
        <begin position="66"/>
        <end position="84"/>
    </location>
</feature>
<dbReference type="Gene3D" id="1.20.1540.10">
    <property type="entry name" value="Rhomboid-like"/>
    <property type="match status" value="1"/>
</dbReference>
<evidence type="ECO:0000256" key="2">
    <source>
        <dbReference type="ARBA" id="ARBA00009045"/>
    </source>
</evidence>
<protein>
    <recommendedName>
        <fullName evidence="8">Peptidase S54 rhomboid domain-containing protein</fullName>
    </recommendedName>
</protein>
<dbReference type="HOGENOM" id="CLU_034022_1_0_1"/>
<feature type="transmembrane region" description="Helical" evidence="7">
    <location>
        <begin position="104"/>
        <end position="127"/>
    </location>
</feature>